<feature type="binding site" evidence="7">
    <location>
        <position position="93"/>
    </location>
    <ligand>
        <name>ATP</name>
        <dbReference type="ChEBI" id="CHEBI:30616"/>
    </ligand>
</feature>
<name>A0A3S3PQL9_9ACAR</name>
<dbReference type="InterPro" id="IPR000719">
    <property type="entry name" value="Prot_kinase_dom"/>
</dbReference>
<evidence type="ECO:0000259" key="9">
    <source>
        <dbReference type="PROSITE" id="PS50011"/>
    </source>
</evidence>
<proteinExistence type="inferred from homology"/>
<dbReference type="SUPFAM" id="SSF56112">
    <property type="entry name" value="Protein kinase-like (PK-like)"/>
    <property type="match status" value="1"/>
</dbReference>
<feature type="domain" description="Protein kinase" evidence="9">
    <location>
        <begin position="64"/>
        <end position="177"/>
    </location>
</feature>
<dbReference type="GO" id="GO:0004674">
    <property type="term" value="F:protein serine/threonine kinase activity"/>
    <property type="evidence" value="ECO:0007669"/>
    <property type="project" value="UniProtKB-KW"/>
</dbReference>
<evidence type="ECO:0000256" key="1">
    <source>
        <dbReference type="ARBA" id="ARBA00022527"/>
    </source>
</evidence>
<feature type="region of interest" description="Disordered" evidence="8">
    <location>
        <begin position="1"/>
        <end position="33"/>
    </location>
</feature>
<evidence type="ECO:0000313" key="10">
    <source>
        <dbReference type="EMBL" id="RWS17271.1"/>
    </source>
</evidence>
<dbReference type="EMBL" id="NCKU01000065">
    <property type="protein sequence ID" value="RWS17513.1"/>
    <property type="molecule type" value="Genomic_DNA"/>
</dbReference>
<evidence type="ECO:0000256" key="5">
    <source>
        <dbReference type="ARBA" id="ARBA00022840"/>
    </source>
</evidence>
<dbReference type="Pfam" id="PF00069">
    <property type="entry name" value="Pkinase"/>
    <property type="match status" value="1"/>
</dbReference>
<keyword evidence="5 7" id="KW-0067">ATP-binding</keyword>
<keyword evidence="3 7" id="KW-0547">Nucleotide-binding</keyword>
<accession>A0A3S3PQL9</accession>
<reference evidence="10 13" key="1">
    <citation type="journal article" date="2018" name="Gigascience">
        <title>Genomes of trombidid mites reveal novel predicted allergens and laterally-transferred genes associated with secondary metabolism.</title>
        <authorList>
            <person name="Dong X."/>
            <person name="Chaisiri K."/>
            <person name="Xia D."/>
            <person name="Armstrong S.D."/>
            <person name="Fang Y."/>
            <person name="Donnelly M.J."/>
            <person name="Kadowaki T."/>
            <person name="McGarry J.W."/>
            <person name="Darby A.C."/>
            <person name="Makepeace B.L."/>
        </authorList>
    </citation>
    <scope>NUCLEOTIDE SEQUENCE [LARGE SCALE GENOMIC DNA]</scope>
    <source>
        <strain evidence="10">UoL-WK</strain>
    </source>
</reference>
<evidence type="ECO:0000256" key="2">
    <source>
        <dbReference type="ARBA" id="ARBA00022679"/>
    </source>
</evidence>
<dbReference type="GO" id="GO:0005634">
    <property type="term" value="C:nucleus"/>
    <property type="evidence" value="ECO:0007669"/>
    <property type="project" value="TreeGrafter"/>
</dbReference>
<organism evidence="10 13">
    <name type="scientific">Dinothrombium tinctorium</name>
    <dbReference type="NCBI Taxonomy" id="1965070"/>
    <lineage>
        <taxon>Eukaryota</taxon>
        <taxon>Metazoa</taxon>
        <taxon>Ecdysozoa</taxon>
        <taxon>Arthropoda</taxon>
        <taxon>Chelicerata</taxon>
        <taxon>Arachnida</taxon>
        <taxon>Acari</taxon>
        <taxon>Acariformes</taxon>
        <taxon>Trombidiformes</taxon>
        <taxon>Prostigmata</taxon>
        <taxon>Anystina</taxon>
        <taxon>Parasitengona</taxon>
        <taxon>Trombidioidea</taxon>
        <taxon>Trombidiidae</taxon>
        <taxon>Dinothrombium</taxon>
    </lineage>
</organism>
<feature type="non-terminal residue" evidence="10">
    <location>
        <position position="177"/>
    </location>
</feature>
<dbReference type="InterPro" id="IPR051175">
    <property type="entry name" value="CLK_kinases"/>
</dbReference>
<comment type="caution">
    <text evidence="10">The sequence shown here is derived from an EMBL/GenBank/DDBJ whole genome shotgun (WGS) entry which is preliminary data.</text>
</comment>
<keyword evidence="13" id="KW-1185">Reference proteome</keyword>
<dbReference type="EMBL" id="NCKU01000099">
    <property type="protein sequence ID" value="RWS17271.1"/>
    <property type="molecule type" value="Genomic_DNA"/>
</dbReference>
<keyword evidence="2" id="KW-0808">Transferase</keyword>
<gene>
    <name evidence="11" type="ORF">B4U79_09011</name>
    <name evidence="10" type="ORF">B4U79_09934</name>
    <name evidence="12" type="ORF">B4U79_10127</name>
</gene>
<evidence type="ECO:0000313" key="12">
    <source>
        <dbReference type="EMBL" id="RWS17525.1"/>
    </source>
</evidence>
<dbReference type="PANTHER" id="PTHR45646:SF11">
    <property type="entry name" value="SERINE_THREONINE-PROTEIN KINASE DOA"/>
    <property type="match status" value="1"/>
</dbReference>
<dbReference type="AlphaFoldDB" id="A0A3S3PQL9"/>
<dbReference type="STRING" id="1965070.A0A3S3PQL9"/>
<evidence type="ECO:0000256" key="7">
    <source>
        <dbReference type="PROSITE-ProRule" id="PRU10141"/>
    </source>
</evidence>
<dbReference type="Gene3D" id="3.30.200.20">
    <property type="entry name" value="Phosphorylase Kinase, domain 1"/>
    <property type="match status" value="1"/>
</dbReference>
<dbReference type="EMBL" id="NCKU01000063">
    <property type="protein sequence ID" value="RWS17525.1"/>
    <property type="molecule type" value="Genomic_DNA"/>
</dbReference>
<dbReference type="InterPro" id="IPR017441">
    <property type="entry name" value="Protein_kinase_ATP_BS"/>
</dbReference>
<dbReference type="PANTHER" id="PTHR45646">
    <property type="entry name" value="SERINE/THREONINE-PROTEIN KINASE DOA-RELATED"/>
    <property type="match status" value="1"/>
</dbReference>
<keyword evidence="1" id="KW-0723">Serine/threonine-protein kinase</keyword>
<dbReference type="PROSITE" id="PS50011">
    <property type="entry name" value="PROTEIN_KINASE_DOM"/>
    <property type="match status" value="1"/>
</dbReference>
<evidence type="ECO:0000256" key="6">
    <source>
        <dbReference type="ARBA" id="ARBA00037966"/>
    </source>
</evidence>
<feature type="compositionally biased region" description="Low complexity" evidence="8">
    <location>
        <begin position="1"/>
        <end position="20"/>
    </location>
</feature>
<dbReference type="OrthoDB" id="283111at2759"/>
<dbReference type="InterPro" id="IPR011009">
    <property type="entry name" value="Kinase-like_dom_sf"/>
</dbReference>
<evidence type="ECO:0000256" key="4">
    <source>
        <dbReference type="ARBA" id="ARBA00022777"/>
    </source>
</evidence>
<evidence type="ECO:0000256" key="3">
    <source>
        <dbReference type="ARBA" id="ARBA00022741"/>
    </source>
</evidence>
<dbReference type="GO" id="GO:0005524">
    <property type="term" value="F:ATP binding"/>
    <property type="evidence" value="ECO:0007669"/>
    <property type="project" value="UniProtKB-UniRule"/>
</dbReference>
<dbReference type="GO" id="GO:0043484">
    <property type="term" value="P:regulation of RNA splicing"/>
    <property type="evidence" value="ECO:0007669"/>
    <property type="project" value="TreeGrafter"/>
</dbReference>
<evidence type="ECO:0000313" key="13">
    <source>
        <dbReference type="Proteomes" id="UP000285301"/>
    </source>
</evidence>
<dbReference type="Gene3D" id="1.10.510.10">
    <property type="entry name" value="Transferase(Phosphotransferase) domain 1"/>
    <property type="match status" value="1"/>
</dbReference>
<reference evidence="10" key="2">
    <citation type="submission" date="2018-11" db="EMBL/GenBank/DDBJ databases">
        <title>Trombidioid mite genomics.</title>
        <authorList>
            <person name="Dong X."/>
        </authorList>
    </citation>
    <scope>NUCLEOTIDE SEQUENCE</scope>
    <source>
        <strain evidence="10">UoL-WK</strain>
    </source>
</reference>
<sequence>MKSASSASYSSSSLNSALSATTRQEHYDNKHKKLKEKAKSLATITTKENKILTFEKNQLINGRYSLTAVLGEGTFGKVFAAVDSFTKKLVALKIITNREHDETAKNEVEILEKLSRLGPTAKRLFVEMIDYQFFSSHSLIVFEMLGFSIYDYQKQKDFEPYPIINIRDIGYQICYAV</sequence>
<evidence type="ECO:0000256" key="8">
    <source>
        <dbReference type="SAM" id="MobiDB-lite"/>
    </source>
</evidence>
<comment type="similarity">
    <text evidence="6">Belongs to the protein kinase superfamily. CMGC Ser/Thr protein kinase family. Lammer subfamily.</text>
</comment>
<protein>
    <submittedName>
        <fullName evidence="10">Dual specificity protein kinase CLK2-like protein</fullName>
    </submittedName>
</protein>
<dbReference type="Proteomes" id="UP000285301">
    <property type="component" value="Unassembled WGS sequence"/>
</dbReference>
<dbReference type="PROSITE" id="PS00107">
    <property type="entry name" value="PROTEIN_KINASE_ATP"/>
    <property type="match status" value="1"/>
</dbReference>
<evidence type="ECO:0000313" key="11">
    <source>
        <dbReference type="EMBL" id="RWS17513.1"/>
    </source>
</evidence>
<keyword evidence="4 10" id="KW-0418">Kinase</keyword>